<keyword evidence="3" id="KW-1185">Reference proteome</keyword>
<sequence length="73" mass="7627">MGIPETKAPPPPPVWKGPALSQMDRIEAGLARIEGKLEVLLEALAADGDQDELPGMTLDGDPAGEARPEGEPL</sequence>
<evidence type="ECO:0000256" key="1">
    <source>
        <dbReference type="SAM" id="MobiDB-lite"/>
    </source>
</evidence>
<proteinExistence type="predicted"/>
<evidence type="ECO:0000313" key="3">
    <source>
        <dbReference type="Proteomes" id="UP000494117"/>
    </source>
</evidence>
<name>A0A6S7EC32_9BURK</name>
<dbReference type="AlphaFoldDB" id="A0A6S7EC32"/>
<feature type="region of interest" description="Disordered" evidence="1">
    <location>
        <begin position="48"/>
        <end position="73"/>
    </location>
</feature>
<evidence type="ECO:0000313" key="2">
    <source>
        <dbReference type="EMBL" id="CAB3904844.1"/>
    </source>
</evidence>
<dbReference type="EMBL" id="CADILG010000038">
    <property type="protein sequence ID" value="CAB3904844.1"/>
    <property type="molecule type" value="Genomic_DNA"/>
</dbReference>
<feature type="compositionally biased region" description="Basic and acidic residues" evidence="1">
    <location>
        <begin position="64"/>
        <end position="73"/>
    </location>
</feature>
<accession>A0A6S7EC32</accession>
<reference evidence="2 3" key="1">
    <citation type="submission" date="2020-04" db="EMBL/GenBank/DDBJ databases">
        <authorList>
            <person name="De Canck E."/>
        </authorList>
    </citation>
    <scope>NUCLEOTIDE SEQUENCE [LARGE SCALE GENOMIC DNA]</scope>
    <source>
        <strain evidence="2 3">LMG 26858</strain>
    </source>
</reference>
<gene>
    <name evidence="2" type="ORF">LMG26858_04427</name>
</gene>
<organism evidence="2 3">
    <name type="scientific">Achromobacter anxifer</name>
    <dbReference type="NCBI Taxonomy" id="1287737"/>
    <lineage>
        <taxon>Bacteria</taxon>
        <taxon>Pseudomonadati</taxon>
        <taxon>Pseudomonadota</taxon>
        <taxon>Betaproteobacteria</taxon>
        <taxon>Burkholderiales</taxon>
        <taxon>Alcaligenaceae</taxon>
        <taxon>Achromobacter</taxon>
    </lineage>
</organism>
<dbReference type="Proteomes" id="UP000494117">
    <property type="component" value="Unassembled WGS sequence"/>
</dbReference>
<protein>
    <submittedName>
        <fullName evidence="2">Uncharacterized protein</fullName>
    </submittedName>
</protein>